<gene>
    <name evidence="2" type="ORF">GCM10008959_07380</name>
</gene>
<name>A0ABQ2RMZ2_9DEIO</name>
<sequence length="165" mass="16944">MTVFKMRSRRKADAHPTPPTARSAESTREGLSLGEKLPDTLPPSLPEVTEAPQPVGAGPSGSAGMHPPSGSSGSGVGGVSAQKKQVDPFRLPNGHLNVAALAAQPGHCGCCAHWEGPDAYGDGLCRLGRASHGWADGNPALPVLTFPHTICAAREGRGWKSKGNA</sequence>
<organism evidence="2 3">
    <name type="scientific">Deinococcus seoulensis</name>
    <dbReference type="NCBI Taxonomy" id="1837379"/>
    <lineage>
        <taxon>Bacteria</taxon>
        <taxon>Thermotogati</taxon>
        <taxon>Deinococcota</taxon>
        <taxon>Deinococci</taxon>
        <taxon>Deinococcales</taxon>
        <taxon>Deinococcaceae</taxon>
        <taxon>Deinococcus</taxon>
    </lineage>
</organism>
<reference evidence="3" key="1">
    <citation type="journal article" date="2019" name="Int. J. Syst. Evol. Microbiol.">
        <title>The Global Catalogue of Microorganisms (GCM) 10K type strain sequencing project: providing services to taxonomists for standard genome sequencing and annotation.</title>
        <authorList>
            <consortium name="The Broad Institute Genomics Platform"/>
            <consortium name="The Broad Institute Genome Sequencing Center for Infectious Disease"/>
            <person name="Wu L."/>
            <person name="Ma J."/>
        </authorList>
    </citation>
    <scope>NUCLEOTIDE SEQUENCE [LARGE SCALE GENOMIC DNA]</scope>
    <source>
        <strain evidence="3">JCM 31404</strain>
    </source>
</reference>
<keyword evidence="3" id="KW-1185">Reference proteome</keyword>
<comment type="caution">
    <text evidence="2">The sequence shown here is derived from an EMBL/GenBank/DDBJ whole genome shotgun (WGS) entry which is preliminary data.</text>
</comment>
<protein>
    <submittedName>
        <fullName evidence="2">Uncharacterized protein</fullName>
    </submittedName>
</protein>
<feature type="compositionally biased region" description="Low complexity" evidence="1">
    <location>
        <begin position="56"/>
        <end position="71"/>
    </location>
</feature>
<evidence type="ECO:0000256" key="1">
    <source>
        <dbReference type="SAM" id="MobiDB-lite"/>
    </source>
</evidence>
<feature type="region of interest" description="Disordered" evidence="1">
    <location>
        <begin position="1"/>
        <end position="87"/>
    </location>
</feature>
<proteinExistence type="predicted"/>
<accession>A0ABQ2RMZ2</accession>
<evidence type="ECO:0000313" key="2">
    <source>
        <dbReference type="EMBL" id="GGR48759.1"/>
    </source>
</evidence>
<dbReference type="Proteomes" id="UP000634308">
    <property type="component" value="Unassembled WGS sequence"/>
</dbReference>
<evidence type="ECO:0000313" key="3">
    <source>
        <dbReference type="Proteomes" id="UP000634308"/>
    </source>
</evidence>
<dbReference type="EMBL" id="BMQM01000003">
    <property type="protein sequence ID" value="GGR48759.1"/>
    <property type="molecule type" value="Genomic_DNA"/>
</dbReference>
<feature type="compositionally biased region" description="Basic residues" evidence="1">
    <location>
        <begin position="1"/>
        <end position="12"/>
    </location>
</feature>